<evidence type="ECO:0000256" key="1">
    <source>
        <dbReference type="ARBA" id="ARBA00023015"/>
    </source>
</evidence>
<dbReference type="InterPro" id="IPR050239">
    <property type="entry name" value="Sigma-70_RNA_pol_init_factors"/>
</dbReference>
<dbReference type="Pfam" id="PF04539">
    <property type="entry name" value="Sigma70_r3"/>
    <property type="match status" value="1"/>
</dbReference>
<evidence type="ECO:0000259" key="7">
    <source>
        <dbReference type="Pfam" id="PF04545"/>
    </source>
</evidence>
<feature type="domain" description="RNA polymerase sigma-70 region 4" evidence="7">
    <location>
        <begin position="168"/>
        <end position="214"/>
    </location>
</feature>
<dbReference type="GO" id="GO:0006352">
    <property type="term" value="P:DNA-templated transcription initiation"/>
    <property type="evidence" value="ECO:0007669"/>
    <property type="project" value="InterPro"/>
</dbReference>
<accession>A0A2N0UJ29</accession>
<evidence type="ECO:0000259" key="5">
    <source>
        <dbReference type="Pfam" id="PF04539"/>
    </source>
</evidence>
<comment type="caution">
    <text evidence="8">The sequence shown here is derived from an EMBL/GenBank/DDBJ whole genome shotgun (WGS) entry which is preliminary data.</text>
</comment>
<dbReference type="InterPro" id="IPR013325">
    <property type="entry name" value="RNA_pol_sigma_r2"/>
</dbReference>
<protein>
    <submittedName>
        <fullName evidence="8">Stage II sporulation protein AC</fullName>
    </submittedName>
</protein>
<dbReference type="CDD" id="cd06171">
    <property type="entry name" value="Sigma70_r4"/>
    <property type="match status" value="1"/>
</dbReference>
<dbReference type="PANTHER" id="PTHR30603:SF17">
    <property type="entry name" value="RNA POLYMERASE SIGMA-G FACTOR"/>
    <property type="match status" value="1"/>
</dbReference>
<dbReference type="Proteomes" id="UP000233425">
    <property type="component" value="Unassembled WGS sequence"/>
</dbReference>
<proteinExistence type="predicted"/>
<dbReference type="NCBIfam" id="TIGR02937">
    <property type="entry name" value="sigma70-ECF"/>
    <property type="match status" value="1"/>
</dbReference>
<dbReference type="SUPFAM" id="SSF88946">
    <property type="entry name" value="Sigma2 domain of RNA polymerase sigma factors"/>
    <property type="match status" value="1"/>
</dbReference>
<keyword evidence="9" id="KW-1185">Reference proteome</keyword>
<sequence length="219" mass="24651">MTDKNKLADKNIGLVHACCKRFAGKGIEYEELFASGCLGLAKAINNFDESRNLQFSTYAFPVIMGEIKRLFRDGGAVRVSRTLKELSLAISRLNNESKLKNGRELTVSELAERLDTSEEKIIDALNSARVPLSLTAEYDSEGNPQLDVPTDDIQDEISERLSLEQAVKSLCDTDRKIIQLRYYQSKTQTQTAKILSMTQVQISRREKKILTAIRDKMSV</sequence>
<dbReference type="Pfam" id="PF04542">
    <property type="entry name" value="Sigma70_r2"/>
    <property type="match status" value="1"/>
</dbReference>
<evidence type="ECO:0000256" key="2">
    <source>
        <dbReference type="ARBA" id="ARBA00023082"/>
    </source>
</evidence>
<dbReference type="GO" id="GO:0016987">
    <property type="term" value="F:sigma factor activity"/>
    <property type="evidence" value="ECO:0007669"/>
    <property type="project" value="UniProtKB-KW"/>
</dbReference>
<dbReference type="Gene3D" id="1.10.10.10">
    <property type="entry name" value="Winged helix-like DNA-binding domain superfamily/Winged helix DNA-binding domain"/>
    <property type="match status" value="2"/>
</dbReference>
<dbReference type="InterPro" id="IPR036388">
    <property type="entry name" value="WH-like_DNA-bd_sf"/>
</dbReference>
<organism evidence="8 9">
    <name type="scientific">Ruminococcus bromii</name>
    <dbReference type="NCBI Taxonomy" id="40518"/>
    <lineage>
        <taxon>Bacteria</taxon>
        <taxon>Bacillati</taxon>
        <taxon>Bacillota</taxon>
        <taxon>Clostridia</taxon>
        <taxon>Eubacteriales</taxon>
        <taxon>Oscillospiraceae</taxon>
        <taxon>Ruminococcus</taxon>
    </lineage>
</organism>
<dbReference type="InterPro" id="IPR013324">
    <property type="entry name" value="RNA_pol_sigma_r3/r4-like"/>
</dbReference>
<evidence type="ECO:0000313" key="9">
    <source>
        <dbReference type="Proteomes" id="UP000233425"/>
    </source>
</evidence>
<feature type="domain" description="RNA polymerase sigma-70 region 2" evidence="6">
    <location>
        <begin position="8"/>
        <end position="74"/>
    </location>
</feature>
<keyword evidence="1" id="KW-0805">Transcription regulation</keyword>
<dbReference type="PANTHER" id="PTHR30603">
    <property type="entry name" value="RNA POLYMERASE SIGMA FACTOR RPO"/>
    <property type="match status" value="1"/>
</dbReference>
<gene>
    <name evidence="8" type="primary">sigF_1</name>
    <name evidence="8" type="ORF">RBATCC27255_01851</name>
</gene>
<evidence type="ECO:0000256" key="4">
    <source>
        <dbReference type="ARBA" id="ARBA00023163"/>
    </source>
</evidence>
<dbReference type="AlphaFoldDB" id="A0A2N0UJ29"/>
<evidence type="ECO:0000313" key="8">
    <source>
        <dbReference type="EMBL" id="PKD26985.1"/>
    </source>
</evidence>
<keyword evidence="2" id="KW-0731">Sigma factor</keyword>
<dbReference type="RefSeq" id="WP_101029762.1">
    <property type="nucleotide sequence ID" value="NZ_CABMMZ010000073.1"/>
</dbReference>
<dbReference type="Gene3D" id="1.20.120.1810">
    <property type="match status" value="1"/>
</dbReference>
<dbReference type="EMBL" id="NNSR01000073">
    <property type="protein sequence ID" value="PKD26985.1"/>
    <property type="molecule type" value="Genomic_DNA"/>
</dbReference>
<keyword evidence="3" id="KW-0238">DNA-binding</keyword>
<evidence type="ECO:0000256" key="3">
    <source>
        <dbReference type="ARBA" id="ARBA00023125"/>
    </source>
</evidence>
<dbReference type="Pfam" id="PF04545">
    <property type="entry name" value="Sigma70_r4"/>
    <property type="match status" value="1"/>
</dbReference>
<dbReference type="PRINTS" id="PR00046">
    <property type="entry name" value="SIGMA70FCT"/>
</dbReference>
<name>A0A2N0UJ29_9FIRM</name>
<dbReference type="GO" id="GO:0003677">
    <property type="term" value="F:DNA binding"/>
    <property type="evidence" value="ECO:0007669"/>
    <property type="project" value="UniProtKB-KW"/>
</dbReference>
<dbReference type="InterPro" id="IPR014284">
    <property type="entry name" value="RNA_pol_sigma-70_dom"/>
</dbReference>
<dbReference type="InterPro" id="IPR007624">
    <property type="entry name" value="RNA_pol_sigma70_r3"/>
</dbReference>
<dbReference type="InterPro" id="IPR007627">
    <property type="entry name" value="RNA_pol_sigma70_r2"/>
</dbReference>
<reference evidence="8" key="1">
    <citation type="journal article" date="2018" name="Environ. Microbiol.">
        <title>Sporulation capability and amylosome conservation among diverse human colonic and rumen isolates of the keystone starch-degrader Ruminococcus bromii.</title>
        <authorList>
            <person name="Mukhopadhya I."/>
            <person name="Morais S."/>
            <person name="Laverde-Gomez J."/>
            <person name="Sheridan P.O."/>
            <person name="Walker A.W."/>
            <person name="Kelly W."/>
            <person name="Klieve A.V."/>
            <person name="Ouwerkerk D."/>
            <person name="Duncan S.H."/>
            <person name="Louis P."/>
            <person name="Koropatkin N."/>
            <person name="Cockburn D."/>
            <person name="Kibler R."/>
            <person name="Cooper P.J."/>
            <person name="Sandoval C."/>
            <person name="Crost E."/>
            <person name="Juge N."/>
            <person name="Bayer E.A."/>
            <person name="Flint H.J."/>
        </authorList>
    </citation>
    <scope>NUCLEOTIDE SEQUENCE [LARGE SCALE GENOMIC DNA]</scope>
    <source>
        <strain evidence="8">ATCC 27255</strain>
    </source>
</reference>
<dbReference type="InterPro" id="IPR000943">
    <property type="entry name" value="RNA_pol_sigma70"/>
</dbReference>
<dbReference type="InterPro" id="IPR007630">
    <property type="entry name" value="RNA_pol_sigma70_r4"/>
</dbReference>
<dbReference type="SUPFAM" id="SSF88659">
    <property type="entry name" value="Sigma3 and sigma4 domains of RNA polymerase sigma factors"/>
    <property type="match status" value="2"/>
</dbReference>
<evidence type="ECO:0000259" key="6">
    <source>
        <dbReference type="Pfam" id="PF04542"/>
    </source>
</evidence>
<keyword evidence="4" id="KW-0804">Transcription</keyword>
<feature type="domain" description="RNA polymerase sigma-70 region 3" evidence="5">
    <location>
        <begin position="89"/>
        <end position="147"/>
    </location>
</feature>